<dbReference type="InterPro" id="IPR009057">
    <property type="entry name" value="Homeodomain-like_sf"/>
</dbReference>
<evidence type="ECO:0000259" key="3">
    <source>
        <dbReference type="PROSITE" id="PS50977"/>
    </source>
</evidence>
<feature type="domain" description="HTH tetR-type" evidence="3">
    <location>
        <begin position="11"/>
        <end position="71"/>
    </location>
</feature>
<sequence>MVSTTFRNLNSEKRERINQALLNEFSKRPLAEAEVAPIVKQAGIARGAFYKYFDDLRDAYRYIYGVAMGSIHVEINEEVNDHTFRPQFYVDQVVAFVDNVGASQYRDLVKMHLRRNESLVDEQFDDSKLSGRQWAAMILSHQVIKQILEEPERRDVLISRLLEVLNLLARKENA</sequence>
<dbReference type="Proteomes" id="UP000051010">
    <property type="component" value="Unassembled WGS sequence"/>
</dbReference>
<dbReference type="EMBL" id="AZFZ01000017">
    <property type="protein sequence ID" value="KRM44234.1"/>
    <property type="molecule type" value="Genomic_DNA"/>
</dbReference>
<comment type="caution">
    <text evidence="4">The sequence shown here is derived from an EMBL/GenBank/DDBJ whole genome shotgun (WGS) entry which is preliminary data.</text>
</comment>
<organism evidence="4 5">
    <name type="scientific">Lentilactobacillus parafarraginis DSM 18390 = JCM 14109</name>
    <dbReference type="NCBI Taxonomy" id="1423786"/>
    <lineage>
        <taxon>Bacteria</taxon>
        <taxon>Bacillati</taxon>
        <taxon>Bacillota</taxon>
        <taxon>Bacilli</taxon>
        <taxon>Lactobacillales</taxon>
        <taxon>Lactobacillaceae</taxon>
        <taxon>Lentilactobacillus</taxon>
    </lineage>
</organism>
<dbReference type="RefSeq" id="WP_056980203.1">
    <property type="nucleotide sequence ID" value="NZ_AZFZ01000017.1"/>
</dbReference>
<reference evidence="4 5" key="1">
    <citation type="journal article" date="2015" name="Genome Announc.">
        <title>Expanding the biotechnology potential of lactobacilli through comparative genomics of 213 strains and associated genera.</title>
        <authorList>
            <person name="Sun Z."/>
            <person name="Harris H.M."/>
            <person name="McCann A."/>
            <person name="Guo C."/>
            <person name="Argimon S."/>
            <person name="Zhang W."/>
            <person name="Yang X."/>
            <person name="Jeffery I.B."/>
            <person name="Cooney J.C."/>
            <person name="Kagawa T.F."/>
            <person name="Liu W."/>
            <person name="Song Y."/>
            <person name="Salvetti E."/>
            <person name="Wrobel A."/>
            <person name="Rasinkangas P."/>
            <person name="Parkhill J."/>
            <person name="Rea M.C."/>
            <person name="O'Sullivan O."/>
            <person name="Ritari J."/>
            <person name="Douillard F.P."/>
            <person name="Paul Ross R."/>
            <person name="Yang R."/>
            <person name="Briner A.E."/>
            <person name="Felis G.E."/>
            <person name="de Vos W.M."/>
            <person name="Barrangou R."/>
            <person name="Klaenhammer T.R."/>
            <person name="Caufield P.W."/>
            <person name="Cui Y."/>
            <person name="Zhang H."/>
            <person name="O'Toole P.W."/>
        </authorList>
    </citation>
    <scope>NUCLEOTIDE SEQUENCE [LARGE SCALE GENOMIC DNA]</scope>
    <source>
        <strain evidence="4 5">DSM 18390</strain>
    </source>
</reference>
<dbReference type="PROSITE" id="PS50977">
    <property type="entry name" value="HTH_TETR_2"/>
    <property type="match status" value="1"/>
</dbReference>
<dbReference type="SUPFAM" id="SSF46689">
    <property type="entry name" value="Homeodomain-like"/>
    <property type="match status" value="1"/>
</dbReference>
<accession>A0A0R1YQ74</accession>
<evidence type="ECO:0000256" key="1">
    <source>
        <dbReference type="ARBA" id="ARBA00023125"/>
    </source>
</evidence>
<dbReference type="InterPro" id="IPR001647">
    <property type="entry name" value="HTH_TetR"/>
</dbReference>
<evidence type="ECO:0000313" key="4">
    <source>
        <dbReference type="EMBL" id="KRM44234.1"/>
    </source>
</evidence>
<dbReference type="Pfam" id="PF00440">
    <property type="entry name" value="TetR_N"/>
    <property type="match status" value="1"/>
</dbReference>
<evidence type="ECO:0000256" key="2">
    <source>
        <dbReference type="PROSITE-ProRule" id="PRU00335"/>
    </source>
</evidence>
<dbReference type="PATRIC" id="fig|1423786.4.peg.757"/>
<dbReference type="Gene3D" id="1.10.357.10">
    <property type="entry name" value="Tetracycline Repressor, domain 2"/>
    <property type="match status" value="1"/>
</dbReference>
<dbReference type="GO" id="GO:0003677">
    <property type="term" value="F:DNA binding"/>
    <property type="evidence" value="ECO:0007669"/>
    <property type="project" value="UniProtKB-UniRule"/>
</dbReference>
<gene>
    <name evidence="4" type="ORF">FD47_GL000721</name>
</gene>
<protein>
    <recommendedName>
        <fullName evidence="3">HTH tetR-type domain-containing protein</fullName>
    </recommendedName>
</protein>
<name>A0A0R1YQ74_9LACO</name>
<feature type="DNA-binding region" description="H-T-H motif" evidence="2">
    <location>
        <begin position="34"/>
        <end position="53"/>
    </location>
</feature>
<evidence type="ECO:0000313" key="5">
    <source>
        <dbReference type="Proteomes" id="UP000051010"/>
    </source>
</evidence>
<keyword evidence="1 2" id="KW-0238">DNA-binding</keyword>
<proteinExistence type="predicted"/>
<dbReference type="AlphaFoldDB" id="A0A0R1YQ74"/>